<feature type="compositionally biased region" description="Basic and acidic residues" evidence="1">
    <location>
        <begin position="300"/>
        <end position="311"/>
    </location>
</feature>
<reference evidence="2" key="1">
    <citation type="submission" date="2020-11" db="EMBL/GenBank/DDBJ databases">
        <authorList>
            <consortium name="DOE Joint Genome Institute"/>
            <person name="Ahrendt S."/>
            <person name="Riley R."/>
            <person name="Andreopoulos W."/>
            <person name="LaButti K."/>
            <person name="Pangilinan J."/>
            <person name="Ruiz-duenas F.J."/>
            <person name="Barrasa J.M."/>
            <person name="Sanchez-Garcia M."/>
            <person name="Camarero S."/>
            <person name="Miyauchi S."/>
            <person name="Serrano A."/>
            <person name="Linde D."/>
            <person name="Babiker R."/>
            <person name="Drula E."/>
            <person name="Ayuso-Fernandez I."/>
            <person name="Pacheco R."/>
            <person name="Padilla G."/>
            <person name="Ferreira P."/>
            <person name="Barriuso J."/>
            <person name="Kellner H."/>
            <person name="Castanera R."/>
            <person name="Alfaro M."/>
            <person name="Ramirez L."/>
            <person name="Pisabarro A.G."/>
            <person name="Kuo A."/>
            <person name="Tritt A."/>
            <person name="Lipzen A."/>
            <person name="He G."/>
            <person name="Yan M."/>
            <person name="Ng V."/>
            <person name="Cullen D."/>
            <person name="Martin F."/>
            <person name="Rosso M.-N."/>
            <person name="Henrissat B."/>
            <person name="Hibbett D."/>
            <person name="Martinez A.T."/>
            <person name="Grigoriev I.V."/>
        </authorList>
    </citation>
    <scope>NUCLEOTIDE SEQUENCE</scope>
    <source>
        <strain evidence="2">AH 44721</strain>
    </source>
</reference>
<sequence length="447" mass="49342">MPDSDAPYTTPDEDPFNVQAFVELVAPVRTIHHRRSSMLDKWISEQQAQSPVSPTDCSLSAPCFNPGSYASSSNPYLAYPDLLRISQETSRPNEAETASIISYDLVDDDDIPHDTLFGEPSQQVPVTPIPKRTHKSSRHSMTPSFRNLSFRSSPPTAGSSSNMEAASRALARLSFFPRTPRSSTSPSSEKAGPQKHNRSSSLSTLNSSTDFALYLLKWRPSVLGHFQQVSTSQISVGTSEAQYTPSRPSISSGETYTTWNTSHTTTTLDTNIPSTPSKLSLLTPYASRPSSPRTGGSMEGPKDVDQLKDTPRMRIPFKPILGSALDNIDNDDDLDPPRTYRFNKHESSRPSISQSSGGTLPRVKFSSLNSRTQRKKKKLIISGIGVTEARKFENLKRWCEITRMPNGDLQIDFRDPEVADTVCRVRAKVFIAGVGSVQLSWISGNKR</sequence>
<feature type="compositionally biased region" description="Polar residues" evidence="1">
    <location>
        <begin position="139"/>
        <end position="164"/>
    </location>
</feature>
<name>A0A9P5TVB1_GYMJU</name>
<dbReference type="EMBL" id="JADNYJ010000002">
    <property type="protein sequence ID" value="KAF8913078.1"/>
    <property type="molecule type" value="Genomic_DNA"/>
</dbReference>
<feature type="compositionally biased region" description="Basic and acidic residues" evidence="1">
    <location>
        <begin position="335"/>
        <end position="348"/>
    </location>
</feature>
<evidence type="ECO:0000313" key="2">
    <source>
        <dbReference type="EMBL" id="KAF8913078.1"/>
    </source>
</evidence>
<dbReference type="AlphaFoldDB" id="A0A9P5TVB1"/>
<accession>A0A9P5TVB1</accession>
<feature type="compositionally biased region" description="Low complexity" evidence="1">
    <location>
        <begin position="174"/>
        <end position="188"/>
    </location>
</feature>
<evidence type="ECO:0000256" key="1">
    <source>
        <dbReference type="SAM" id="MobiDB-lite"/>
    </source>
</evidence>
<comment type="caution">
    <text evidence="2">The sequence shown here is derived from an EMBL/GenBank/DDBJ whole genome shotgun (WGS) entry which is preliminary data.</text>
</comment>
<evidence type="ECO:0000313" key="3">
    <source>
        <dbReference type="Proteomes" id="UP000724874"/>
    </source>
</evidence>
<organism evidence="2 3">
    <name type="scientific">Gymnopilus junonius</name>
    <name type="common">Spectacular rustgill mushroom</name>
    <name type="synonym">Gymnopilus spectabilis subsp. junonius</name>
    <dbReference type="NCBI Taxonomy" id="109634"/>
    <lineage>
        <taxon>Eukaryota</taxon>
        <taxon>Fungi</taxon>
        <taxon>Dikarya</taxon>
        <taxon>Basidiomycota</taxon>
        <taxon>Agaricomycotina</taxon>
        <taxon>Agaricomycetes</taxon>
        <taxon>Agaricomycetidae</taxon>
        <taxon>Agaricales</taxon>
        <taxon>Agaricineae</taxon>
        <taxon>Hymenogastraceae</taxon>
        <taxon>Gymnopilus</taxon>
    </lineage>
</organism>
<keyword evidence="3" id="KW-1185">Reference proteome</keyword>
<proteinExistence type="predicted"/>
<feature type="region of interest" description="Disordered" evidence="1">
    <location>
        <begin position="267"/>
        <end position="311"/>
    </location>
</feature>
<dbReference type="Proteomes" id="UP000724874">
    <property type="component" value="Unassembled WGS sequence"/>
</dbReference>
<feature type="region of interest" description="Disordered" evidence="1">
    <location>
        <begin position="116"/>
        <end position="204"/>
    </location>
</feature>
<feature type="compositionally biased region" description="Polar residues" evidence="1">
    <location>
        <begin position="271"/>
        <end position="280"/>
    </location>
</feature>
<feature type="region of interest" description="Disordered" evidence="1">
    <location>
        <begin position="325"/>
        <end position="368"/>
    </location>
</feature>
<protein>
    <submittedName>
        <fullName evidence="2">Uncharacterized protein</fullName>
    </submittedName>
</protein>
<dbReference type="OrthoDB" id="3071736at2759"/>
<gene>
    <name evidence="2" type="ORF">CPB84DRAFT_1812018</name>
</gene>